<evidence type="ECO:0000256" key="1">
    <source>
        <dbReference type="ARBA" id="ARBA00011601"/>
    </source>
</evidence>
<comment type="caution">
    <text evidence="4">The sequence shown here is derived from an EMBL/GenBank/DDBJ whole genome shotgun (WGS) entry which is preliminary data.</text>
</comment>
<evidence type="ECO:0000313" key="5">
    <source>
        <dbReference type="Proteomes" id="UP001190700"/>
    </source>
</evidence>
<dbReference type="Proteomes" id="UP001190700">
    <property type="component" value="Unassembled WGS sequence"/>
</dbReference>
<feature type="binding site" evidence="2">
    <location>
        <begin position="173"/>
        <end position="176"/>
    </location>
    <ligand>
        <name>substrate</name>
    </ligand>
</feature>
<dbReference type="GO" id="GO:0016787">
    <property type="term" value="F:hydrolase activity"/>
    <property type="evidence" value="ECO:0007669"/>
    <property type="project" value="InterPro"/>
</dbReference>
<feature type="binding site" evidence="2">
    <location>
        <begin position="150"/>
        <end position="153"/>
    </location>
    <ligand>
        <name>substrate</name>
    </ligand>
</feature>
<dbReference type="Pfam" id="PF01112">
    <property type="entry name" value="Asparaginase_2"/>
    <property type="match status" value="2"/>
</dbReference>
<evidence type="ECO:0000313" key="4">
    <source>
        <dbReference type="EMBL" id="KAK3236338.1"/>
    </source>
</evidence>
<keyword evidence="5" id="KW-1185">Reference proteome</keyword>
<comment type="subunit">
    <text evidence="1">Heterotetramer of two alpha and two beta chains arranged as a dimer of alpha/beta heterodimers.</text>
</comment>
<keyword evidence="3" id="KW-1133">Transmembrane helix</keyword>
<dbReference type="Gene3D" id="3.60.20.30">
    <property type="entry name" value="(Glycosyl)asparaginase"/>
    <property type="match status" value="1"/>
</dbReference>
<dbReference type="PANTHER" id="PTHR10188:SF43">
    <property type="entry name" value="ASPARAGINASE (EUROFUNG)"/>
    <property type="match status" value="1"/>
</dbReference>
<name>A0AAE0BGQ7_9CHLO</name>
<dbReference type="GO" id="GO:0005737">
    <property type="term" value="C:cytoplasm"/>
    <property type="evidence" value="ECO:0007669"/>
    <property type="project" value="TreeGrafter"/>
</dbReference>
<dbReference type="SUPFAM" id="SSF56235">
    <property type="entry name" value="N-terminal nucleophile aminohydrolases (Ntn hydrolases)"/>
    <property type="match status" value="1"/>
</dbReference>
<gene>
    <name evidence="4" type="ORF">CYMTET_53510</name>
</gene>
<evidence type="ECO:0008006" key="6">
    <source>
        <dbReference type="Google" id="ProtNLM"/>
    </source>
</evidence>
<sequence>MRKWLDATSNLGLLAAGFAGGCLFSYWSCQIRRAAQSAAISEGSSEGRRLVSIAVHGGAYAIPDGIAEASVKGVSKAAAIGYEILLLRGGSALEAVEAAVRELELNPAFDAGVGVEHPVTAARLVMQETNHVICHQHGGNHSITAKKKGRCGDSPIVGSGGYAADGLGAVSTTGHGEAIMKVVLAHRILAEHARAGSEGGQEVGGFQRRVEQGLEYMKARVNGYGGIIGADGQGRVGMAHHTTKRVAWAKAEQRRGGAVSAGLTL</sequence>
<dbReference type="InterPro" id="IPR000246">
    <property type="entry name" value="Peptidase_T2"/>
</dbReference>
<protein>
    <recommendedName>
        <fullName evidence="6">Asparaginase</fullName>
    </recommendedName>
</protein>
<proteinExistence type="predicted"/>
<keyword evidence="3" id="KW-0812">Transmembrane</keyword>
<dbReference type="PROSITE" id="PS51257">
    <property type="entry name" value="PROKAR_LIPOPROTEIN"/>
    <property type="match status" value="1"/>
</dbReference>
<keyword evidence="3" id="KW-0472">Membrane</keyword>
<evidence type="ECO:0000256" key="2">
    <source>
        <dbReference type="PIRSR" id="PIRSR600246-2"/>
    </source>
</evidence>
<feature type="transmembrane region" description="Helical" evidence="3">
    <location>
        <begin position="7"/>
        <end position="27"/>
    </location>
</feature>
<organism evidence="4 5">
    <name type="scientific">Cymbomonas tetramitiformis</name>
    <dbReference type="NCBI Taxonomy" id="36881"/>
    <lineage>
        <taxon>Eukaryota</taxon>
        <taxon>Viridiplantae</taxon>
        <taxon>Chlorophyta</taxon>
        <taxon>Pyramimonadophyceae</taxon>
        <taxon>Pyramimonadales</taxon>
        <taxon>Pyramimonadaceae</taxon>
        <taxon>Cymbomonas</taxon>
    </lineage>
</organism>
<accession>A0AAE0BGQ7</accession>
<reference evidence="4 5" key="1">
    <citation type="journal article" date="2015" name="Genome Biol. Evol.">
        <title>Comparative Genomics of a Bacterivorous Green Alga Reveals Evolutionary Causalities and Consequences of Phago-Mixotrophic Mode of Nutrition.</title>
        <authorList>
            <person name="Burns J.A."/>
            <person name="Paasch A."/>
            <person name="Narechania A."/>
            <person name="Kim E."/>
        </authorList>
    </citation>
    <scope>NUCLEOTIDE SEQUENCE [LARGE SCALE GENOMIC DNA]</scope>
    <source>
        <strain evidence="4 5">PLY_AMNH</strain>
    </source>
</reference>
<dbReference type="InterPro" id="IPR029055">
    <property type="entry name" value="Ntn_hydrolases_N"/>
</dbReference>
<dbReference type="AlphaFoldDB" id="A0AAE0BGQ7"/>
<dbReference type="GO" id="GO:0033345">
    <property type="term" value="P:L-asparagine catabolic process via L-aspartate"/>
    <property type="evidence" value="ECO:0007669"/>
    <property type="project" value="TreeGrafter"/>
</dbReference>
<evidence type="ECO:0000256" key="3">
    <source>
        <dbReference type="SAM" id="Phobius"/>
    </source>
</evidence>
<dbReference type="EMBL" id="LGRX02035080">
    <property type="protein sequence ID" value="KAK3236338.1"/>
    <property type="molecule type" value="Genomic_DNA"/>
</dbReference>
<dbReference type="PANTHER" id="PTHR10188">
    <property type="entry name" value="L-ASPARAGINASE"/>
    <property type="match status" value="1"/>
</dbReference>